<dbReference type="Proteomes" id="UP001595765">
    <property type="component" value="Unassembled WGS sequence"/>
</dbReference>
<name>A0ABV8HF13_9ACTN</name>
<feature type="transmembrane region" description="Helical" evidence="10">
    <location>
        <begin position="170"/>
        <end position="190"/>
    </location>
</feature>
<feature type="transmembrane region" description="Helical" evidence="10">
    <location>
        <begin position="337"/>
        <end position="355"/>
    </location>
</feature>
<dbReference type="PANTHER" id="PTHR12468:SF2">
    <property type="entry name" value="GPI MANNOSYLTRANSFERASE 2"/>
    <property type="match status" value="1"/>
</dbReference>
<evidence type="ECO:0000256" key="9">
    <source>
        <dbReference type="ARBA" id="ARBA00023136"/>
    </source>
</evidence>
<evidence type="ECO:0000313" key="11">
    <source>
        <dbReference type="EMBL" id="MFC4030712.1"/>
    </source>
</evidence>
<keyword evidence="8 10" id="KW-1133">Transmembrane helix</keyword>
<keyword evidence="7" id="KW-0256">Endoplasmic reticulum</keyword>
<evidence type="ECO:0000313" key="12">
    <source>
        <dbReference type="Proteomes" id="UP001595765"/>
    </source>
</evidence>
<protein>
    <recommendedName>
        <fullName evidence="13">Glycosyltransferase RgtA/B/C/D-like domain-containing protein</fullName>
    </recommendedName>
</protein>
<evidence type="ECO:0000256" key="6">
    <source>
        <dbReference type="ARBA" id="ARBA00022692"/>
    </source>
</evidence>
<evidence type="ECO:0008006" key="13">
    <source>
        <dbReference type="Google" id="ProtNLM"/>
    </source>
</evidence>
<keyword evidence="9 10" id="KW-0472">Membrane</keyword>
<feature type="transmembrane region" description="Helical" evidence="10">
    <location>
        <begin position="361"/>
        <end position="377"/>
    </location>
</feature>
<feature type="transmembrane region" description="Helical" evidence="10">
    <location>
        <begin position="31"/>
        <end position="54"/>
    </location>
</feature>
<dbReference type="InterPro" id="IPR007315">
    <property type="entry name" value="PIG-V/Gpi18"/>
</dbReference>
<keyword evidence="3" id="KW-0337">GPI-anchor biosynthesis</keyword>
<evidence type="ECO:0000256" key="8">
    <source>
        <dbReference type="ARBA" id="ARBA00022989"/>
    </source>
</evidence>
<keyword evidence="6 10" id="KW-0812">Transmembrane</keyword>
<keyword evidence="5" id="KW-0808">Transferase</keyword>
<feature type="transmembrane region" description="Helical" evidence="10">
    <location>
        <begin position="210"/>
        <end position="227"/>
    </location>
</feature>
<dbReference type="EMBL" id="JBHSBB010000005">
    <property type="protein sequence ID" value="MFC4030712.1"/>
    <property type="molecule type" value="Genomic_DNA"/>
</dbReference>
<dbReference type="RefSeq" id="WP_386426288.1">
    <property type="nucleotide sequence ID" value="NZ_JBHSBB010000005.1"/>
</dbReference>
<dbReference type="PANTHER" id="PTHR12468">
    <property type="entry name" value="GPI MANNOSYLTRANSFERASE 2"/>
    <property type="match status" value="1"/>
</dbReference>
<evidence type="ECO:0000256" key="4">
    <source>
        <dbReference type="ARBA" id="ARBA00022676"/>
    </source>
</evidence>
<reference evidence="12" key="1">
    <citation type="journal article" date="2019" name="Int. J. Syst. Evol. Microbiol.">
        <title>The Global Catalogue of Microorganisms (GCM) 10K type strain sequencing project: providing services to taxonomists for standard genome sequencing and annotation.</title>
        <authorList>
            <consortium name="The Broad Institute Genomics Platform"/>
            <consortium name="The Broad Institute Genome Sequencing Center for Infectious Disease"/>
            <person name="Wu L."/>
            <person name="Ma J."/>
        </authorList>
    </citation>
    <scope>NUCLEOTIDE SEQUENCE [LARGE SCALE GENOMIC DNA]</scope>
    <source>
        <strain evidence="12">CGMCC 4.7237</strain>
    </source>
</reference>
<comment type="caution">
    <text evidence="11">The sequence shown here is derived from an EMBL/GenBank/DDBJ whole genome shotgun (WGS) entry which is preliminary data.</text>
</comment>
<comment type="subcellular location">
    <subcellularLocation>
        <location evidence="1">Endoplasmic reticulum membrane</location>
        <topology evidence="1">Multi-pass membrane protein</topology>
    </subcellularLocation>
</comment>
<comment type="pathway">
    <text evidence="2">Glycolipid biosynthesis; glycosylphosphatidylinositol-anchor biosynthesis.</text>
</comment>
<feature type="transmembrane region" description="Helical" evidence="10">
    <location>
        <begin position="126"/>
        <end position="149"/>
    </location>
</feature>
<evidence type="ECO:0000256" key="3">
    <source>
        <dbReference type="ARBA" id="ARBA00022502"/>
    </source>
</evidence>
<keyword evidence="4" id="KW-0328">Glycosyltransferase</keyword>
<organism evidence="11 12">
    <name type="scientific">Streptomyces polygonati</name>
    <dbReference type="NCBI Taxonomy" id="1617087"/>
    <lineage>
        <taxon>Bacteria</taxon>
        <taxon>Bacillati</taxon>
        <taxon>Actinomycetota</taxon>
        <taxon>Actinomycetes</taxon>
        <taxon>Kitasatosporales</taxon>
        <taxon>Streptomycetaceae</taxon>
        <taxon>Streptomyces</taxon>
    </lineage>
</organism>
<feature type="transmembrane region" description="Helical" evidence="10">
    <location>
        <begin position="247"/>
        <end position="266"/>
    </location>
</feature>
<gene>
    <name evidence="11" type="ORF">ACFO3J_04425</name>
</gene>
<evidence type="ECO:0000256" key="1">
    <source>
        <dbReference type="ARBA" id="ARBA00004477"/>
    </source>
</evidence>
<evidence type="ECO:0000256" key="10">
    <source>
        <dbReference type="SAM" id="Phobius"/>
    </source>
</evidence>
<evidence type="ECO:0000256" key="5">
    <source>
        <dbReference type="ARBA" id="ARBA00022679"/>
    </source>
</evidence>
<feature type="transmembrane region" description="Helical" evidence="10">
    <location>
        <begin position="384"/>
        <end position="406"/>
    </location>
</feature>
<sequence length="410" mass="44138">MSSASAEATRPDDAGLGRGGFRGRTGDALRLAGPALLGYGAARLLGVSLLYYLAKRRGESPGTLLYDSWDARWYQMIAAGGYNHTIHGVPHTWHHAFSNLAFFPLYPALCRAAHAVLPLGLPKSSWLVALAGAFAAAWLIFLIGNRLYGRRTGTILAVMWGCMPHAVVESMAYTEALFTALCAAALYVALARRWVWAGVFAALAGLTRPTGVAIAAAISLAAAVAALQGLRRREEGEPWWRPVWRPALGALLAPAGWLGFVAWVGLRLHRRDGYFVVQSEWGNRFSKGGYLLRHIRSVFLGPRGSQVPVAFVVVTLVVVASFALCALCVAQRQPLPLLLFSVAMLTVLALGRGVYIARARFLLPAFPLLIPLARVLARAHRRTIAYTLSTAAVGSAVYGVHLALIWSGPP</sequence>
<evidence type="ECO:0000256" key="2">
    <source>
        <dbReference type="ARBA" id="ARBA00004687"/>
    </source>
</evidence>
<keyword evidence="12" id="KW-1185">Reference proteome</keyword>
<feature type="transmembrane region" description="Helical" evidence="10">
    <location>
        <begin position="309"/>
        <end position="330"/>
    </location>
</feature>
<accession>A0ABV8HF13</accession>
<proteinExistence type="predicted"/>
<evidence type="ECO:0000256" key="7">
    <source>
        <dbReference type="ARBA" id="ARBA00022824"/>
    </source>
</evidence>